<dbReference type="SUPFAM" id="SSF51126">
    <property type="entry name" value="Pectin lyase-like"/>
    <property type="match status" value="2"/>
</dbReference>
<reference evidence="1 2" key="1">
    <citation type="submission" date="2023-02" db="EMBL/GenBank/DDBJ databases">
        <title>Microbacterium betulae sp. nov., isolated from birch wood.</title>
        <authorList>
            <person name="Pasciak M."/>
            <person name="Pawlik K.J."/>
            <person name="Martynowski D."/>
            <person name="Laczmanski L."/>
            <person name="Ciekot J."/>
            <person name="Szponar B."/>
            <person name="Wojcik-Fatla A."/>
            <person name="Mackiewicz B."/>
            <person name="Farian E."/>
            <person name="Cholewa G."/>
            <person name="Cholewa A."/>
            <person name="Dutkiewicz J."/>
        </authorList>
    </citation>
    <scope>NUCLEOTIDE SEQUENCE [LARGE SCALE GENOMIC DNA]</scope>
    <source>
        <strain evidence="1 2">AB</strain>
    </source>
</reference>
<dbReference type="Gene3D" id="2.160.20.10">
    <property type="entry name" value="Single-stranded right-handed beta-helix, Pectin lyase-like"/>
    <property type="match status" value="1"/>
</dbReference>
<protein>
    <submittedName>
        <fullName evidence="1">Right-handed parallel beta-helix repeat-containing protein</fullName>
    </submittedName>
</protein>
<sequence>MTIQDVHFDGGEFVIIVGRGQLGSGTTKGADGLSVINCTAVNCAVFVDAWYSNHVTILGNNVTMYRAGFIGHGGESNPGSSSFIDARTSILANTRGIVANNMFRSSLLPAGFGTPDAEGKKSTGVFLTSCRDYIVEANFVTSVRDVGIDMEGCFRCAVVGNTVVDAHYGCITTFYRSIQCSIVANTIVQTSSNTVNAYSTGIRGGIVMTPSVTSPTTTYLENVQIKDNLIVNDPGNSAMGIVEAALTTGQSRTNKMTVVSGNTIHQGKIEWRGSDDCSVVNNSIYNGAIEVYSCDRARVMGNQVRRKADYDSGILLMPQTSFSNGTAQRCVIAGNYVWLPSDAAGATISVGGATTTYRTYAVVAHNYISTAPYVRGGDTTNVITGNVLLP</sequence>
<evidence type="ECO:0000313" key="2">
    <source>
        <dbReference type="Proteomes" id="UP001305498"/>
    </source>
</evidence>
<dbReference type="RefSeq" id="WP_317140168.1">
    <property type="nucleotide sequence ID" value="NZ_CP118157.1"/>
</dbReference>
<dbReference type="InterPro" id="IPR012334">
    <property type="entry name" value="Pectin_lyas_fold"/>
</dbReference>
<dbReference type="EMBL" id="CP118157">
    <property type="protein sequence ID" value="WOF23696.1"/>
    <property type="molecule type" value="Genomic_DNA"/>
</dbReference>
<dbReference type="KEGG" id="mbet:N8K70_03185"/>
<dbReference type="Proteomes" id="UP001305498">
    <property type="component" value="Chromosome"/>
</dbReference>
<proteinExistence type="predicted"/>
<evidence type="ECO:0000313" key="1">
    <source>
        <dbReference type="EMBL" id="WOF23696.1"/>
    </source>
</evidence>
<dbReference type="AlphaFoldDB" id="A0AA97FI55"/>
<dbReference type="InterPro" id="IPR011050">
    <property type="entry name" value="Pectin_lyase_fold/virulence"/>
</dbReference>
<name>A0AA97FI55_9MICO</name>
<organism evidence="1 2">
    <name type="scientific">Microbacterium betulae</name>
    <dbReference type="NCBI Taxonomy" id="2981139"/>
    <lineage>
        <taxon>Bacteria</taxon>
        <taxon>Bacillati</taxon>
        <taxon>Actinomycetota</taxon>
        <taxon>Actinomycetes</taxon>
        <taxon>Micrococcales</taxon>
        <taxon>Microbacteriaceae</taxon>
        <taxon>Microbacterium</taxon>
    </lineage>
</organism>
<keyword evidence="2" id="KW-1185">Reference proteome</keyword>
<gene>
    <name evidence="1" type="ORF">N8K70_03185</name>
</gene>
<accession>A0AA97FI55</accession>